<dbReference type="AlphaFoldDB" id="A0A093I341"/>
<protein>
    <submittedName>
        <fullName evidence="1">Uncharacterized protein</fullName>
    </submittedName>
</protein>
<organism evidence="1 2">
    <name type="scientific">Dryobates pubescens</name>
    <name type="common">Downy woodpecker</name>
    <name type="synonym">Picoides pubescens</name>
    <dbReference type="NCBI Taxonomy" id="118200"/>
    <lineage>
        <taxon>Eukaryota</taxon>
        <taxon>Metazoa</taxon>
        <taxon>Chordata</taxon>
        <taxon>Craniata</taxon>
        <taxon>Vertebrata</taxon>
        <taxon>Euteleostomi</taxon>
        <taxon>Archelosauria</taxon>
        <taxon>Archosauria</taxon>
        <taxon>Dinosauria</taxon>
        <taxon>Saurischia</taxon>
        <taxon>Theropoda</taxon>
        <taxon>Coelurosauria</taxon>
        <taxon>Aves</taxon>
        <taxon>Neognathae</taxon>
        <taxon>Neoaves</taxon>
        <taxon>Telluraves</taxon>
        <taxon>Coraciimorphae</taxon>
        <taxon>Piciformes</taxon>
        <taxon>Picidae</taxon>
        <taxon>Dryobates</taxon>
    </lineage>
</organism>
<sequence>MSAERLGATWLILERRYSCRLLRYSEREMTRLEKLSMLMRSSGEMSIPGGDRWQGLTNAATRGGFQLGQARPPLLTHGGAGGLQDGLSLGTVHDDLLQPLQALLAQLLAVADELGQLAVGVVLGGDLDQLGEVVPI</sequence>
<dbReference type="Proteomes" id="UP000053875">
    <property type="component" value="Unassembled WGS sequence"/>
</dbReference>
<evidence type="ECO:0000313" key="2">
    <source>
        <dbReference type="Proteomes" id="UP000053875"/>
    </source>
</evidence>
<gene>
    <name evidence="1" type="ORF">N307_14014</name>
</gene>
<accession>A0A093I341</accession>
<feature type="non-terminal residue" evidence="1">
    <location>
        <position position="136"/>
    </location>
</feature>
<proteinExistence type="predicted"/>
<keyword evidence="2" id="KW-1185">Reference proteome</keyword>
<name>A0A093I341_DRYPU</name>
<reference evidence="1 2" key="1">
    <citation type="submission" date="2014-04" db="EMBL/GenBank/DDBJ databases">
        <title>Genome evolution of avian class.</title>
        <authorList>
            <person name="Zhang G."/>
            <person name="Li C."/>
        </authorList>
    </citation>
    <scope>NUCLEOTIDE SEQUENCE [LARGE SCALE GENOMIC DNA]</scope>
    <source>
        <strain evidence="1">BGI_N307</strain>
    </source>
</reference>
<dbReference type="EMBL" id="KL214726">
    <property type="protein sequence ID" value="KFV61201.1"/>
    <property type="molecule type" value="Genomic_DNA"/>
</dbReference>
<evidence type="ECO:0000313" key="1">
    <source>
        <dbReference type="EMBL" id="KFV61201.1"/>
    </source>
</evidence>